<sequence length="217" mass="23413">MVDLRVFVADDHAVVRRGLKALIDTEPGMTVVGEAADGQEAVTQVRALLPDVVVMDVSMPDLTGSQATEQIRRECPHVKVLALTVHEDKGYIRQLLTAGASGYVLKRGAPEGLIEAIRVVAAGGVYLDPNIAAKVVGGFIQKSPKDVASKNGELSDRETEVARLTAAGHGNKEIATRLDLSVKTVETYRTRSMDKLGLRSRAELVRYAVQKGWLQEG</sequence>
<protein>
    <submittedName>
        <fullName evidence="6">Two-component transcriptional response regulator, NarL/FixJ family</fullName>
    </submittedName>
</protein>
<keyword evidence="7" id="KW-1185">Reference proteome</keyword>
<dbReference type="CDD" id="cd06170">
    <property type="entry name" value="LuxR_C_like"/>
    <property type="match status" value="1"/>
</dbReference>
<dbReference type="PROSITE" id="PS00622">
    <property type="entry name" value="HTH_LUXR_1"/>
    <property type="match status" value="1"/>
</dbReference>
<organism evidence="6 7">
    <name type="scientific">Frigoriglobus tundricola</name>
    <dbReference type="NCBI Taxonomy" id="2774151"/>
    <lineage>
        <taxon>Bacteria</taxon>
        <taxon>Pseudomonadati</taxon>
        <taxon>Planctomycetota</taxon>
        <taxon>Planctomycetia</taxon>
        <taxon>Gemmatales</taxon>
        <taxon>Gemmataceae</taxon>
        <taxon>Frigoriglobus</taxon>
    </lineage>
</organism>
<keyword evidence="1 3" id="KW-0597">Phosphoprotein</keyword>
<dbReference type="InterPro" id="IPR039420">
    <property type="entry name" value="WalR-like"/>
</dbReference>
<dbReference type="SUPFAM" id="SSF46894">
    <property type="entry name" value="C-terminal effector domain of the bipartite response regulators"/>
    <property type="match status" value="1"/>
</dbReference>
<gene>
    <name evidence="6" type="ORF">FTUN_2720</name>
</gene>
<dbReference type="PROSITE" id="PS50043">
    <property type="entry name" value="HTH_LUXR_2"/>
    <property type="match status" value="1"/>
</dbReference>
<dbReference type="Proteomes" id="UP000503447">
    <property type="component" value="Chromosome"/>
</dbReference>
<dbReference type="CDD" id="cd17535">
    <property type="entry name" value="REC_NarL-like"/>
    <property type="match status" value="1"/>
</dbReference>
<dbReference type="EMBL" id="CP053452">
    <property type="protein sequence ID" value="QJW95181.1"/>
    <property type="molecule type" value="Genomic_DNA"/>
</dbReference>
<dbReference type="GO" id="GO:0006355">
    <property type="term" value="P:regulation of DNA-templated transcription"/>
    <property type="evidence" value="ECO:0007669"/>
    <property type="project" value="InterPro"/>
</dbReference>
<dbReference type="InterPro" id="IPR001789">
    <property type="entry name" value="Sig_transdc_resp-reg_receiver"/>
</dbReference>
<dbReference type="Pfam" id="PF00072">
    <property type="entry name" value="Response_reg"/>
    <property type="match status" value="1"/>
</dbReference>
<dbReference type="PANTHER" id="PTHR43214">
    <property type="entry name" value="TWO-COMPONENT RESPONSE REGULATOR"/>
    <property type="match status" value="1"/>
</dbReference>
<evidence type="ECO:0000313" key="6">
    <source>
        <dbReference type="EMBL" id="QJW95181.1"/>
    </source>
</evidence>
<proteinExistence type="predicted"/>
<dbReference type="PANTHER" id="PTHR43214:SF43">
    <property type="entry name" value="TWO-COMPONENT RESPONSE REGULATOR"/>
    <property type="match status" value="1"/>
</dbReference>
<dbReference type="AlphaFoldDB" id="A0A6M5YPL9"/>
<evidence type="ECO:0000259" key="4">
    <source>
        <dbReference type="PROSITE" id="PS50043"/>
    </source>
</evidence>
<feature type="modified residue" description="4-aspartylphosphate" evidence="3">
    <location>
        <position position="56"/>
    </location>
</feature>
<dbReference type="PRINTS" id="PR00038">
    <property type="entry name" value="HTHLUXR"/>
</dbReference>
<keyword evidence="2" id="KW-0238">DNA-binding</keyword>
<feature type="domain" description="HTH luxR-type" evidence="4">
    <location>
        <begin position="147"/>
        <end position="212"/>
    </location>
</feature>
<name>A0A6M5YPL9_9BACT</name>
<feature type="domain" description="Response regulatory" evidence="5">
    <location>
        <begin position="5"/>
        <end position="121"/>
    </location>
</feature>
<dbReference type="InterPro" id="IPR000792">
    <property type="entry name" value="Tscrpt_reg_LuxR_C"/>
</dbReference>
<dbReference type="InterPro" id="IPR011006">
    <property type="entry name" value="CheY-like_superfamily"/>
</dbReference>
<dbReference type="PROSITE" id="PS50110">
    <property type="entry name" value="RESPONSE_REGULATORY"/>
    <property type="match status" value="1"/>
</dbReference>
<dbReference type="SMART" id="SM00448">
    <property type="entry name" value="REC"/>
    <property type="match status" value="1"/>
</dbReference>
<dbReference type="InterPro" id="IPR016032">
    <property type="entry name" value="Sig_transdc_resp-reg_C-effctor"/>
</dbReference>
<dbReference type="SUPFAM" id="SSF52172">
    <property type="entry name" value="CheY-like"/>
    <property type="match status" value="1"/>
</dbReference>
<dbReference type="Pfam" id="PF00196">
    <property type="entry name" value="GerE"/>
    <property type="match status" value="1"/>
</dbReference>
<evidence type="ECO:0000313" key="7">
    <source>
        <dbReference type="Proteomes" id="UP000503447"/>
    </source>
</evidence>
<evidence type="ECO:0000259" key="5">
    <source>
        <dbReference type="PROSITE" id="PS50110"/>
    </source>
</evidence>
<dbReference type="GO" id="GO:0003677">
    <property type="term" value="F:DNA binding"/>
    <property type="evidence" value="ECO:0007669"/>
    <property type="project" value="UniProtKB-KW"/>
</dbReference>
<dbReference type="GO" id="GO:0000160">
    <property type="term" value="P:phosphorelay signal transduction system"/>
    <property type="evidence" value="ECO:0007669"/>
    <property type="project" value="InterPro"/>
</dbReference>
<evidence type="ECO:0000256" key="2">
    <source>
        <dbReference type="ARBA" id="ARBA00023125"/>
    </source>
</evidence>
<evidence type="ECO:0000256" key="3">
    <source>
        <dbReference type="PROSITE-ProRule" id="PRU00169"/>
    </source>
</evidence>
<reference evidence="7" key="1">
    <citation type="submission" date="2020-05" db="EMBL/GenBank/DDBJ databases">
        <title>Frigoriglobus tundricola gen. nov., sp. nov., a psychrotolerant cellulolytic planctomycete of the family Gemmataceae with two divergent copies of 16S rRNA gene.</title>
        <authorList>
            <person name="Kulichevskaya I.S."/>
            <person name="Ivanova A.A."/>
            <person name="Naumoff D.G."/>
            <person name="Beletsky A.V."/>
            <person name="Rijpstra W.I.C."/>
            <person name="Sinninghe Damste J.S."/>
            <person name="Mardanov A.V."/>
            <person name="Ravin N.V."/>
            <person name="Dedysh S.N."/>
        </authorList>
    </citation>
    <scope>NUCLEOTIDE SEQUENCE [LARGE SCALE GENOMIC DNA]</scope>
    <source>
        <strain evidence="7">PL17</strain>
    </source>
</reference>
<dbReference type="InterPro" id="IPR058245">
    <property type="entry name" value="NreC/VraR/RcsB-like_REC"/>
</dbReference>
<dbReference type="SMART" id="SM00421">
    <property type="entry name" value="HTH_LUXR"/>
    <property type="match status" value="1"/>
</dbReference>
<dbReference type="Gene3D" id="3.40.50.2300">
    <property type="match status" value="1"/>
</dbReference>
<evidence type="ECO:0000256" key="1">
    <source>
        <dbReference type="ARBA" id="ARBA00022553"/>
    </source>
</evidence>
<dbReference type="KEGG" id="ftj:FTUN_2720"/>
<dbReference type="RefSeq" id="WP_171471024.1">
    <property type="nucleotide sequence ID" value="NZ_CP053452.2"/>
</dbReference>
<accession>A0A6M5YPL9</accession>